<dbReference type="PROSITE" id="PS51187">
    <property type="entry name" value="AUTOINDUCER_SYNTH_2"/>
    <property type="match status" value="1"/>
</dbReference>
<keyword evidence="1 5" id="KW-0673">Quorum sensing</keyword>
<evidence type="ECO:0000256" key="3">
    <source>
        <dbReference type="ARBA" id="ARBA00022691"/>
    </source>
</evidence>
<protein>
    <recommendedName>
        <fullName evidence="6">Acyl-homoserine-lactone synthase</fullName>
        <ecNumber evidence="6">2.3.1.184</ecNumber>
    </recommendedName>
    <alternativeName>
        <fullName evidence="6">Autoinducer synthesis protein</fullName>
    </alternativeName>
</protein>
<feature type="region of interest" description="Disordered" evidence="7">
    <location>
        <begin position="206"/>
        <end position="229"/>
    </location>
</feature>
<evidence type="ECO:0000256" key="1">
    <source>
        <dbReference type="ARBA" id="ARBA00022654"/>
    </source>
</evidence>
<reference evidence="9" key="1">
    <citation type="journal article" date="2019" name="Int. J. Syst. Evol. Microbiol.">
        <title>The Global Catalogue of Microorganisms (GCM) 10K type strain sequencing project: providing services to taxonomists for standard genome sequencing and annotation.</title>
        <authorList>
            <consortium name="The Broad Institute Genomics Platform"/>
            <consortium name="The Broad Institute Genome Sequencing Center for Infectious Disease"/>
            <person name="Wu L."/>
            <person name="Ma J."/>
        </authorList>
    </citation>
    <scope>NUCLEOTIDE SEQUENCE [LARGE SCALE GENOMIC DNA]</scope>
    <source>
        <strain evidence="9">CGMCC-1.15741</strain>
    </source>
</reference>
<keyword evidence="2 6" id="KW-0808">Transferase</keyword>
<evidence type="ECO:0000313" key="8">
    <source>
        <dbReference type="EMBL" id="MFC6197920.1"/>
    </source>
</evidence>
<organism evidence="8 9">
    <name type="scientific">Ponticaulis profundi</name>
    <dbReference type="NCBI Taxonomy" id="2665222"/>
    <lineage>
        <taxon>Bacteria</taxon>
        <taxon>Pseudomonadati</taxon>
        <taxon>Pseudomonadota</taxon>
        <taxon>Alphaproteobacteria</taxon>
        <taxon>Hyphomonadales</taxon>
        <taxon>Hyphomonadaceae</taxon>
        <taxon>Ponticaulis</taxon>
    </lineage>
</organism>
<evidence type="ECO:0000256" key="6">
    <source>
        <dbReference type="RuleBase" id="RU361135"/>
    </source>
</evidence>
<dbReference type="EMBL" id="JBHSSW010000009">
    <property type="protein sequence ID" value="MFC6197920.1"/>
    <property type="molecule type" value="Genomic_DNA"/>
</dbReference>
<dbReference type="InterPro" id="IPR001690">
    <property type="entry name" value="Autoind_synthase"/>
</dbReference>
<comment type="catalytic activity">
    <reaction evidence="6">
        <text>a fatty acyl-[ACP] + S-adenosyl-L-methionine = an N-acyl-L-homoserine lactone + S-methyl-5'-thioadenosine + holo-[ACP] + H(+)</text>
        <dbReference type="Rhea" id="RHEA:10096"/>
        <dbReference type="Rhea" id="RHEA-COMP:9685"/>
        <dbReference type="Rhea" id="RHEA-COMP:14125"/>
        <dbReference type="ChEBI" id="CHEBI:15378"/>
        <dbReference type="ChEBI" id="CHEBI:17509"/>
        <dbReference type="ChEBI" id="CHEBI:55474"/>
        <dbReference type="ChEBI" id="CHEBI:59789"/>
        <dbReference type="ChEBI" id="CHEBI:64479"/>
        <dbReference type="ChEBI" id="CHEBI:138651"/>
        <dbReference type="EC" id="2.3.1.184"/>
    </reaction>
</comment>
<dbReference type="SUPFAM" id="SSF55729">
    <property type="entry name" value="Acyl-CoA N-acyltransferases (Nat)"/>
    <property type="match status" value="1"/>
</dbReference>
<keyword evidence="4 5" id="KW-0071">Autoinducer synthesis</keyword>
<sequence>MIYVVTIDNQHLFARQLDQMFRMRHDYYVRDRGWTNLTASDGKETDEFDNEHAVYLMHLDRFGDIQSTFRLNPTNTPYLLADKLPEYLDGDAPRSEQIWDLTRWMIAPTSRKNGANEISIAQKELICGVMEYAVKYGITHFTTLTDTVFLERIGKMWPMTYLGQPKRYEDGDGEAVAVLIEAGPHVLAQTRDRTGVYTPVLFELEPTPPNDNHERKLREDALSEQPEEPPAHIGLVRAAADQLLESLKTTNADDVSSQIRAVEEFTTLIRHVSKTDVMEDA</sequence>
<dbReference type="PANTHER" id="PTHR39322:SF1">
    <property type="entry name" value="ISOVALERYL-HOMOSERINE LACTONE SYNTHASE"/>
    <property type="match status" value="1"/>
</dbReference>
<dbReference type="PRINTS" id="PR01549">
    <property type="entry name" value="AUTOINDCRSYN"/>
</dbReference>
<dbReference type="EC" id="2.3.1.184" evidence="6"/>
<dbReference type="Pfam" id="PF00765">
    <property type="entry name" value="Autoind_synth"/>
    <property type="match status" value="1"/>
</dbReference>
<dbReference type="RefSeq" id="WP_377377536.1">
    <property type="nucleotide sequence ID" value="NZ_JBHSSW010000009.1"/>
</dbReference>
<evidence type="ECO:0000256" key="2">
    <source>
        <dbReference type="ARBA" id="ARBA00022679"/>
    </source>
</evidence>
<keyword evidence="3 6" id="KW-0949">S-adenosyl-L-methionine</keyword>
<name>A0ABW1S8H7_9PROT</name>
<evidence type="ECO:0000256" key="7">
    <source>
        <dbReference type="SAM" id="MobiDB-lite"/>
    </source>
</evidence>
<dbReference type="InterPro" id="IPR016181">
    <property type="entry name" value="Acyl_CoA_acyltransferase"/>
</dbReference>
<evidence type="ECO:0000256" key="5">
    <source>
        <dbReference type="PROSITE-ProRule" id="PRU00533"/>
    </source>
</evidence>
<accession>A0ABW1S8H7</accession>
<comment type="caution">
    <text evidence="8">The sequence shown here is derived from an EMBL/GenBank/DDBJ whole genome shotgun (WGS) entry which is preliminary data.</text>
</comment>
<gene>
    <name evidence="8" type="ORF">ACFQDM_07515</name>
</gene>
<evidence type="ECO:0000256" key="4">
    <source>
        <dbReference type="ARBA" id="ARBA00022929"/>
    </source>
</evidence>
<keyword evidence="9" id="KW-1185">Reference proteome</keyword>
<feature type="compositionally biased region" description="Basic and acidic residues" evidence="7">
    <location>
        <begin position="211"/>
        <end position="221"/>
    </location>
</feature>
<proteinExistence type="inferred from homology"/>
<comment type="similarity">
    <text evidence="5 6">Belongs to the autoinducer synthase family.</text>
</comment>
<evidence type="ECO:0000313" key="9">
    <source>
        <dbReference type="Proteomes" id="UP001596303"/>
    </source>
</evidence>
<dbReference type="Proteomes" id="UP001596303">
    <property type="component" value="Unassembled WGS sequence"/>
</dbReference>
<dbReference type="PANTHER" id="PTHR39322">
    <property type="entry name" value="ACYL-HOMOSERINE-LACTONE SYNTHASE"/>
    <property type="match status" value="1"/>
</dbReference>
<dbReference type="Gene3D" id="3.40.630.30">
    <property type="match status" value="1"/>
</dbReference>